<keyword evidence="1" id="KW-1133">Transmembrane helix</keyword>
<evidence type="ECO:0000313" key="2">
    <source>
        <dbReference type="EMBL" id="BBA28307.1"/>
    </source>
</evidence>
<reference evidence="2 3" key="1">
    <citation type="submission" date="2017-05" db="EMBL/GenBank/DDBJ databases">
        <title>whole genome sequence of Prevotella melaninogenica GAI 07411.</title>
        <authorList>
            <person name="Kondo Y."/>
            <person name="Hoshino T."/>
        </authorList>
    </citation>
    <scope>NUCLEOTIDE SEQUENCE [LARGE SCALE GENOMIC DNA]</scope>
    <source>
        <strain evidence="2 3">GAI 07411</strain>
    </source>
</reference>
<keyword evidence="1" id="KW-0472">Membrane</keyword>
<protein>
    <submittedName>
        <fullName evidence="2">Uncharacterized protein</fullName>
    </submittedName>
</protein>
<proteinExistence type="predicted"/>
<keyword evidence="1" id="KW-0812">Transmembrane</keyword>
<name>A0A250KF73_9BACT</name>
<evidence type="ECO:0000256" key="1">
    <source>
        <dbReference type="SAM" id="Phobius"/>
    </source>
</evidence>
<dbReference type="Proteomes" id="UP000267517">
    <property type="component" value="Chromosome I"/>
</dbReference>
<sequence length="42" mass="4624">MLYCVVCVNANGAIALLYILLYLCIDNKFQYMSSAIHKPAAA</sequence>
<accession>A0A250KF73</accession>
<evidence type="ECO:0000313" key="3">
    <source>
        <dbReference type="Proteomes" id="UP000267517"/>
    </source>
</evidence>
<dbReference type="EMBL" id="AP018049">
    <property type="protein sequence ID" value="BBA28307.1"/>
    <property type="molecule type" value="Genomic_DNA"/>
</dbReference>
<organism evidence="2 3">
    <name type="scientific">Prevotella melaninogenica</name>
    <dbReference type="NCBI Taxonomy" id="28132"/>
    <lineage>
        <taxon>Bacteria</taxon>
        <taxon>Pseudomonadati</taxon>
        <taxon>Bacteroidota</taxon>
        <taxon>Bacteroidia</taxon>
        <taxon>Bacteroidales</taxon>
        <taxon>Prevotellaceae</taxon>
        <taxon>Prevotella</taxon>
    </lineage>
</organism>
<gene>
    <name evidence="2" type="ORF">PMEL1_00198</name>
</gene>
<dbReference type="AlphaFoldDB" id="A0A250KF73"/>
<feature type="transmembrane region" description="Helical" evidence="1">
    <location>
        <begin position="6"/>
        <end position="25"/>
    </location>
</feature>